<dbReference type="PANTHER" id="PTHR32322:SF18">
    <property type="entry name" value="S-ADENOSYLMETHIONINE_S-ADENOSYLHOMOCYSTEINE TRANSPORTER"/>
    <property type="match status" value="1"/>
</dbReference>
<keyword evidence="10" id="KW-1185">Reference proteome</keyword>
<dbReference type="Pfam" id="PF00892">
    <property type="entry name" value="EamA"/>
    <property type="match status" value="2"/>
</dbReference>
<keyword evidence="4 7" id="KW-0812">Transmembrane</keyword>
<dbReference type="PANTHER" id="PTHR32322">
    <property type="entry name" value="INNER MEMBRANE TRANSPORTER"/>
    <property type="match status" value="1"/>
</dbReference>
<feature type="transmembrane region" description="Helical" evidence="7">
    <location>
        <begin position="152"/>
        <end position="168"/>
    </location>
</feature>
<feature type="transmembrane region" description="Helical" evidence="7">
    <location>
        <begin position="65"/>
        <end position="84"/>
    </location>
</feature>
<comment type="subcellular location">
    <subcellularLocation>
        <location evidence="1">Cell membrane</location>
        <topology evidence="1">Multi-pass membrane protein</topology>
    </subcellularLocation>
</comment>
<feature type="domain" description="EamA" evidence="8">
    <location>
        <begin position="7"/>
        <end position="138"/>
    </location>
</feature>
<keyword evidence="6 7" id="KW-0472">Membrane</keyword>
<evidence type="ECO:0000256" key="3">
    <source>
        <dbReference type="ARBA" id="ARBA00022475"/>
    </source>
</evidence>
<proteinExistence type="inferred from homology"/>
<evidence type="ECO:0000256" key="4">
    <source>
        <dbReference type="ARBA" id="ARBA00022692"/>
    </source>
</evidence>
<dbReference type="EMBL" id="JACSQO010000001">
    <property type="protein sequence ID" value="MBD7943308.1"/>
    <property type="molecule type" value="Genomic_DNA"/>
</dbReference>
<feature type="transmembrane region" description="Helical" evidence="7">
    <location>
        <begin position="214"/>
        <end position="233"/>
    </location>
</feature>
<protein>
    <submittedName>
        <fullName evidence="9">DMT family transporter</fullName>
    </submittedName>
</protein>
<feature type="domain" description="EamA" evidence="8">
    <location>
        <begin position="149"/>
        <end position="285"/>
    </location>
</feature>
<feature type="transmembrane region" description="Helical" evidence="7">
    <location>
        <begin position="7"/>
        <end position="28"/>
    </location>
</feature>
<organism evidence="9 10">
    <name type="scientific">Psychrobacillus faecigallinarum</name>
    <dbReference type="NCBI Taxonomy" id="2762235"/>
    <lineage>
        <taxon>Bacteria</taxon>
        <taxon>Bacillati</taxon>
        <taxon>Bacillota</taxon>
        <taxon>Bacilli</taxon>
        <taxon>Bacillales</taxon>
        <taxon>Bacillaceae</taxon>
        <taxon>Psychrobacillus</taxon>
    </lineage>
</organism>
<evidence type="ECO:0000256" key="1">
    <source>
        <dbReference type="ARBA" id="ARBA00004651"/>
    </source>
</evidence>
<evidence type="ECO:0000256" key="7">
    <source>
        <dbReference type="SAM" id="Phobius"/>
    </source>
</evidence>
<gene>
    <name evidence="9" type="ORF">H9650_04180</name>
</gene>
<feature type="transmembrane region" description="Helical" evidence="7">
    <location>
        <begin position="122"/>
        <end position="140"/>
    </location>
</feature>
<keyword evidence="3" id="KW-1003">Cell membrane</keyword>
<reference evidence="9 10" key="1">
    <citation type="submission" date="2020-08" db="EMBL/GenBank/DDBJ databases">
        <title>A Genomic Blueprint of the Chicken Gut Microbiome.</title>
        <authorList>
            <person name="Gilroy R."/>
            <person name="Ravi A."/>
            <person name="Getino M."/>
            <person name="Pursley I."/>
            <person name="Horton D.L."/>
            <person name="Alikhan N.-F."/>
            <person name="Baker D."/>
            <person name="Gharbi K."/>
            <person name="Hall N."/>
            <person name="Watson M."/>
            <person name="Adriaenssens E.M."/>
            <person name="Foster-Nyarko E."/>
            <person name="Jarju S."/>
            <person name="Secka A."/>
            <person name="Antonio M."/>
            <person name="Oren A."/>
            <person name="Chaudhuri R."/>
            <person name="La Ragione R.M."/>
            <person name="Hildebrand F."/>
            <person name="Pallen M.J."/>
        </authorList>
    </citation>
    <scope>NUCLEOTIDE SEQUENCE [LARGE SCALE GENOMIC DNA]</scope>
    <source>
        <strain evidence="9 10">Sa2BUA9</strain>
    </source>
</reference>
<keyword evidence="5 7" id="KW-1133">Transmembrane helix</keyword>
<name>A0ABR8R688_9BACI</name>
<feature type="transmembrane region" description="Helical" evidence="7">
    <location>
        <begin position="180"/>
        <end position="199"/>
    </location>
</feature>
<evidence type="ECO:0000259" key="8">
    <source>
        <dbReference type="Pfam" id="PF00892"/>
    </source>
</evidence>
<sequence>MNQWKIYGMLVFVMLIWGVNLPMLKYLIAEVSPVTLTAFRILTAGITVFLILWKMKLIRKPSKQEWKYIAIGSLTNVVGHHYFLNMGLSITSGTHGGLILGTGPMLTAIAGAFILRYFPSKIQWLGVIFGTIGVSLSVAGGSDIGSSGLGDFFVFLAIIAQVMSYMVISKAARTLDPRLLTAYMLVIGSLILIIISFIQEPNAITQFAEMDLKFWAIFFASAIFSTAIGHMLYNYAVGKAGATKSAIFMNLNTVFSLIFSVIFLGEVLGWNHLASLIFIIAGVILGSGAAEDLWKKHKTKKAAT</sequence>
<evidence type="ECO:0000256" key="5">
    <source>
        <dbReference type="ARBA" id="ARBA00022989"/>
    </source>
</evidence>
<dbReference type="InterPro" id="IPR000620">
    <property type="entry name" value="EamA_dom"/>
</dbReference>
<dbReference type="InterPro" id="IPR050638">
    <property type="entry name" value="AA-Vitamin_Transporters"/>
</dbReference>
<feature type="transmembrane region" description="Helical" evidence="7">
    <location>
        <begin position="96"/>
        <end position="115"/>
    </location>
</feature>
<feature type="transmembrane region" description="Helical" evidence="7">
    <location>
        <begin position="34"/>
        <end position="53"/>
    </location>
</feature>
<evidence type="ECO:0000313" key="9">
    <source>
        <dbReference type="EMBL" id="MBD7943308.1"/>
    </source>
</evidence>
<dbReference type="SUPFAM" id="SSF103481">
    <property type="entry name" value="Multidrug resistance efflux transporter EmrE"/>
    <property type="match status" value="2"/>
</dbReference>
<evidence type="ECO:0000313" key="10">
    <source>
        <dbReference type="Proteomes" id="UP000640786"/>
    </source>
</evidence>
<feature type="transmembrane region" description="Helical" evidence="7">
    <location>
        <begin position="245"/>
        <end position="264"/>
    </location>
</feature>
<comment type="similarity">
    <text evidence="2">Belongs to the EamA transporter family.</text>
</comment>
<dbReference type="Proteomes" id="UP000640786">
    <property type="component" value="Unassembled WGS sequence"/>
</dbReference>
<accession>A0ABR8R688</accession>
<dbReference type="InterPro" id="IPR037185">
    <property type="entry name" value="EmrE-like"/>
</dbReference>
<dbReference type="RefSeq" id="WP_191696642.1">
    <property type="nucleotide sequence ID" value="NZ_JACSQO010000001.1"/>
</dbReference>
<feature type="transmembrane region" description="Helical" evidence="7">
    <location>
        <begin position="270"/>
        <end position="290"/>
    </location>
</feature>
<comment type="caution">
    <text evidence="9">The sequence shown here is derived from an EMBL/GenBank/DDBJ whole genome shotgun (WGS) entry which is preliminary data.</text>
</comment>
<evidence type="ECO:0000256" key="6">
    <source>
        <dbReference type="ARBA" id="ARBA00023136"/>
    </source>
</evidence>
<evidence type="ECO:0000256" key="2">
    <source>
        <dbReference type="ARBA" id="ARBA00007362"/>
    </source>
</evidence>